<dbReference type="VEuPathDB" id="VectorBase:ISCI016949"/>
<feature type="compositionally biased region" description="Low complexity" evidence="1">
    <location>
        <begin position="34"/>
        <end position="44"/>
    </location>
</feature>
<sequence length="79" mass="8481">MLILKQNDIREGNLKTILGLFFTLSRYKQAQKAAAAASSRSPQVTTPPGPTPYGCPGPGMPCHRMPDLMATSVPNSHSK</sequence>
<dbReference type="EMBL" id="ABJB010590870">
    <property type="status" value="NOT_ANNOTATED_CDS"/>
    <property type="molecule type" value="Genomic_DNA"/>
</dbReference>
<keyword evidence="4" id="KW-1185">Reference proteome</keyword>
<dbReference type="PaxDb" id="6945-B7PC61"/>
<dbReference type="HOGENOM" id="CLU_2608677_0_0_1"/>
<feature type="compositionally biased region" description="Pro residues" evidence="1">
    <location>
        <begin position="45"/>
        <end position="59"/>
    </location>
</feature>
<dbReference type="AlphaFoldDB" id="B7PC61"/>
<dbReference type="EnsemblMetazoa" id="ISCW016949-RA">
    <property type="protein sequence ID" value="ISCW016949-PA"/>
    <property type="gene ID" value="ISCW016949"/>
</dbReference>
<dbReference type="EMBL" id="DS682082">
    <property type="protein sequence ID" value="EEC04183.1"/>
    <property type="molecule type" value="Genomic_DNA"/>
</dbReference>
<dbReference type="InParanoid" id="B7PC61"/>
<reference evidence="3" key="2">
    <citation type="submission" date="2020-05" db="UniProtKB">
        <authorList>
            <consortium name="EnsemblMetazoa"/>
        </authorList>
    </citation>
    <scope>IDENTIFICATION</scope>
    <source>
        <strain evidence="3">wikel</strain>
    </source>
</reference>
<evidence type="ECO:0000313" key="2">
    <source>
        <dbReference type="EMBL" id="EEC04183.1"/>
    </source>
</evidence>
<protein>
    <submittedName>
        <fullName evidence="2 3">Uncharacterized protein</fullName>
    </submittedName>
</protein>
<dbReference type="VEuPathDB" id="VectorBase:ISCW016949"/>
<gene>
    <name evidence="2" type="ORF">IscW_ISCW016949</name>
</gene>
<accession>B7PC61</accession>
<name>B7PC61_IXOSC</name>
<dbReference type="InterPro" id="IPR036872">
    <property type="entry name" value="CH_dom_sf"/>
</dbReference>
<evidence type="ECO:0000313" key="3">
    <source>
        <dbReference type="EnsemblMetazoa" id="ISCW016949-PA"/>
    </source>
</evidence>
<organism>
    <name type="scientific">Ixodes scapularis</name>
    <name type="common">Black-legged tick</name>
    <name type="synonym">Deer tick</name>
    <dbReference type="NCBI Taxonomy" id="6945"/>
    <lineage>
        <taxon>Eukaryota</taxon>
        <taxon>Metazoa</taxon>
        <taxon>Ecdysozoa</taxon>
        <taxon>Arthropoda</taxon>
        <taxon>Chelicerata</taxon>
        <taxon>Arachnida</taxon>
        <taxon>Acari</taxon>
        <taxon>Parasitiformes</taxon>
        <taxon>Ixodida</taxon>
        <taxon>Ixodoidea</taxon>
        <taxon>Ixodidae</taxon>
        <taxon>Ixodinae</taxon>
        <taxon>Ixodes</taxon>
    </lineage>
</organism>
<evidence type="ECO:0000256" key="1">
    <source>
        <dbReference type="SAM" id="MobiDB-lite"/>
    </source>
</evidence>
<proteinExistence type="predicted"/>
<dbReference type="SUPFAM" id="SSF47576">
    <property type="entry name" value="Calponin-homology domain, CH-domain"/>
    <property type="match status" value="1"/>
</dbReference>
<evidence type="ECO:0000313" key="4">
    <source>
        <dbReference type="Proteomes" id="UP000001555"/>
    </source>
</evidence>
<dbReference type="Proteomes" id="UP000001555">
    <property type="component" value="Unassembled WGS sequence"/>
</dbReference>
<reference evidence="2 4" key="1">
    <citation type="submission" date="2008-03" db="EMBL/GenBank/DDBJ databases">
        <title>Annotation of Ixodes scapularis.</title>
        <authorList>
            <consortium name="Ixodes scapularis Genome Project Consortium"/>
            <person name="Caler E."/>
            <person name="Hannick L.I."/>
            <person name="Bidwell S."/>
            <person name="Joardar V."/>
            <person name="Thiagarajan M."/>
            <person name="Amedeo P."/>
            <person name="Galinsky K.J."/>
            <person name="Schobel S."/>
            <person name="Inman J."/>
            <person name="Hostetler J."/>
            <person name="Miller J."/>
            <person name="Hammond M."/>
            <person name="Megy K."/>
            <person name="Lawson D."/>
            <person name="Kodira C."/>
            <person name="Sutton G."/>
            <person name="Meyer J."/>
            <person name="Hill C.A."/>
            <person name="Birren B."/>
            <person name="Nene V."/>
            <person name="Collins F."/>
            <person name="Alarcon-Chaidez F."/>
            <person name="Wikel S."/>
            <person name="Strausberg R."/>
        </authorList>
    </citation>
    <scope>NUCLEOTIDE SEQUENCE [LARGE SCALE GENOMIC DNA]</scope>
    <source>
        <strain evidence="4">Wikel</strain>
        <strain evidence="2">Wikel colony</strain>
    </source>
</reference>
<feature type="region of interest" description="Disordered" evidence="1">
    <location>
        <begin position="34"/>
        <end position="79"/>
    </location>
</feature>